<name>A0A8J7YYE9_9CYAN</name>
<gene>
    <name evidence="4" type="ORF">GS601_06380</name>
</gene>
<organism evidence="4 5">
    <name type="scientific">Myxacorys almedinensis A</name>
    <dbReference type="NCBI Taxonomy" id="2690445"/>
    <lineage>
        <taxon>Bacteria</taxon>
        <taxon>Bacillati</taxon>
        <taxon>Cyanobacteriota</taxon>
        <taxon>Cyanophyceae</taxon>
        <taxon>Leptolyngbyales</taxon>
        <taxon>Leptolyngbyaceae</taxon>
        <taxon>Myxacorys</taxon>
        <taxon>Myxacorys almedinensis</taxon>
    </lineage>
</organism>
<evidence type="ECO:0000256" key="2">
    <source>
        <dbReference type="SAM" id="SignalP"/>
    </source>
</evidence>
<comment type="caution">
    <text evidence="4">The sequence shown here is derived from an EMBL/GenBank/DDBJ whole genome shotgun (WGS) entry which is preliminary data.</text>
</comment>
<feature type="domain" description="DUF7925" evidence="3">
    <location>
        <begin position="253"/>
        <end position="448"/>
    </location>
</feature>
<dbReference type="InterPro" id="IPR057685">
    <property type="entry name" value="DUF7925"/>
</dbReference>
<dbReference type="Proteomes" id="UP000646053">
    <property type="component" value="Unassembled WGS sequence"/>
</dbReference>
<accession>A0A8J7YYE9</accession>
<keyword evidence="5" id="KW-1185">Reference proteome</keyword>
<dbReference type="RefSeq" id="WP_162422419.1">
    <property type="nucleotide sequence ID" value="NZ_WVIE01000005.1"/>
</dbReference>
<keyword evidence="2" id="KW-0732">Signal</keyword>
<dbReference type="EMBL" id="WVIE01000005">
    <property type="protein sequence ID" value="NDJ16917.1"/>
    <property type="molecule type" value="Genomic_DNA"/>
</dbReference>
<feature type="compositionally biased region" description="Polar residues" evidence="1">
    <location>
        <begin position="194"/>
        <end position="226"/>
    </location>
</feature>
<evidence type="ECO:0000256" key="1">
    <source>
        <dbReference type="SAM" id="MobiDB-lite"/>
    </source>
</evidence>
<proteinExistence type="predicted"/>
<evidence type="ECO:0000313" key="5">
    <source>
        <dbReference type="Proteomes" id="UP000646053"/>
    </source>
</evidence>
<feature type="region of interest" description="Disordered" evidence="1">
    <location>
        <begin position="441"/>
        <end position="511"/>
    </location>
</feature>
<feature type="chain" id="PRO_5035308423" description="DUF7925 domain-containing protein" evidence="2">
    <location>
        <begin position="31"/>
        <end position="837"/>
    </location>
</feature>
<dbReference type="AlphaFoldDB" id="A0A8J7YYE9"/>
<feature type="compositionally biased region" description="Polar residues" evidence="1">
    <location>
        <begin position="443"/>
        <end position="457"/>
    </location>
</feature>
<evidence type="ECO:0000313" key="4">
    <source>
        <dbReference type="EMBL" id="NDJ16917.1"/>
    </source>
</evidence>
<feature type="region of interest" description="Disordered" evidence="1">
    <location>
        <begin position="194"/>
        <end position="231"/>
    </location>
</feature>
<dbReference type="Pfam" id="PF25546">
    <property type="entry name" value="DUF7925"/>
    <property type="match status" value="1"/>
</dbReference>
<evidence type="ECO:0000259" key="3">
    <source>
        <dbReference type="Pfam" id="PF25546"/>
    </source>
</evidence>
<protein>
    <recommendedName>
        <fullName evidence="3">DUF7925 domain-containing protein</fullName>
    </recommendedName>
</protein>
<reference evidence="4" key="1">
    <citation type="submission" date="2019-12" db="EMBL/GenBank/DDBJ databases">
        <title>High-Quality draft genome sequences of three cyanobacteria isolated from the limestone walls of the Old Cathedral of Coimbra.</title>
        <authorList>
            <person name="Tiago I."/>
            <person name="Soares F."/>
            <person name="Portugal A."/>
        </authorList>
    </citation>
    <scope>NUCLEOTIDE SEQUENCE</scope>
    <source>
        <strain evidence="4">A</strain>
    </source>
</reference>
<feature type="signal peptide" evidence="2">
    <location>
        <begin position="1"/>
        <end position="30"/>
    </location>
</feature>
<feature type="compositionally biased region" description="Low complexity" evidence="1">
    <location>
        <begin position="471"/>
        <end position="498"/>
    </location>
</feature>
<sequence length="837" mass="84233">MKSCPYPRWRYLLAAIAIGSFFPIIAPALADGTTAGTAIRNTATGTFSDGTTTYNTTSNEVTIVVSEVAGITVTAQPPSVASPNAGDTLFVDYVITNTGNDPTQFVIPGVATLSNTTAFSQNGQLQIVAVDGTTLGAPVNVPAGGDTTGNLLPNGSIAANPGTGTIGTITVRVPIQVLPSATSGQTLTVSLGNTNPVNGQNTDRAGNDNPNDIYTQDNADGTTGETNGAPINGVREAMATSTTITVGARLQAFAAVLKAVGSYTNNSTPSVLTDDVLTYRLSLRVENPTTPPAGLVVSDLYGTQLDVDNSTATAYVLVSDAIPDGLQLSSTAPTPAPGGWVTVYTQDALATTTALNAKWVTTRPTTGGAITRVGFIYNTTVTPLSKGAVGVGTTISGFAFDLTPTGTFTGGQVANIAQVFGQSQPGTVTPGTATQIVYDESGDQTTNNGLEGTNPDPTSGGVPAANGGISDGVADPGADGTDPGTGTDPSNTGNTNQGTDGGGNGTKPAGGEVTLYTIAATPLNGPNGQPGAVGPTDTNDDYTNKSIVVPAGLSPSTPLTDAQTTPVTFENTAQNTSASPQAIALLPTPPTTATDLPDQTRVTITDPATGNTATYTYTSAGGFVFDTGTGTSATDPVELTVAAGGTANYTVIVDLPGAEQLRGFPVPITAFVDTNNDGSPANEPSNITIDRVYTNYVSLVKEARMLEANGTPVAGGAGTFTTDQTALSAAAIPGRIIEYRITYTNISTSGGTNSVTLPANNLVITENGTAGTNTWFASTLDPVFAVSGGNGSAVDPGGTITVTSSGAPADIQIYVDTVTSVAPGSAGGTFTFQRQIR</sequence>